<dbReference type="Proteomes" id="UP000277204">
    <property type="component" value="Unassembled WGS sequence"/>
</dbReference>
<dbReference type="AlphaFoldDB" id="A0A183LDT0"/>
<dbReference type="Gene3D" id="2.30.29.30">
    <property type="entry name" value="Pleckstrin-homology domain (PH domain)/Phosphotyrosine-binding domain (PTB)"/>
    <property type="match status" value="1"/>
</dbReference>
<keyword evidence="3" id="KW-1185">Reference proteome</keyword>
<dbReference type="SUPFAM" id="SSF50729">
    <property type="entry name" value="PH domain-like"/>
    <property type="match status" value="1"/>
</dbReference>
<dbReference type="STRING" id="48269.A0A183LDT0"/>
<proteinExistence type="predicted"/>
<dbReference type="InterPro" id="IPR000156">
    <property type="entry name" value="Ran_bind_dom"/>
</dbReference>
<gene>
    <name evidence="2" type="ORF">SMRZ_LOCUS1955</name>
</gene>
<dbReference type="EMBL" id="UZAI01000476">
    <property type="protein sequence ID" value="VDO53419.1"/>
    <property type="molecule type" value="Genomic_DNA"/>
</dbReference>
<name>A0A183LDT0_9TREM</name>
<dbReference type="Pfam" id="PF00638">
    <property type="entry name" value="Ran_BP1"/>
    <property type="match status" value="1"/>
</dbReference>
<dbReference type="PROSITE" id="PS50196">
    <property type="entry name" value="RANBD1"/>
    <property type="match status" value="1"/>
</dbReference>
<evidence type="ECO:0000313" key="3">
    <source>
        <dbReference type="Proteomes" id="UP000277204"/>
    </source>
</evidence>
<dbReference type="InterPro" id="IPR011993">
    <property type="entry name" value="PH-like_dom_sf"/>
</dbReference>
<protein>
    <submittedName>
        <fullName evidence="2">Uncharacterized protein</fullName>
    </submittedName>
</protein>
<organism evidence="2 3">
    <name type="scientific">Schistosoma margrebowiei</name>
    <dbReference type="NCBI Taxonomy" id="48269"/>
    <lineage>
        <taxon>Eukaryota</taxon>
        <taxon>Metazoa</taxon>
        <taxon>Spiralia</taxon>
        <taxon>Lophotrochozoa</taxon>
        <taxon>Platyhelminthes</taxon>
        <taxon>Trematoda</taxon>
        <taxon>Digenea</taxon>
        <taxon>Strigeidida</taxon>
        <taxon>Schistosomatoidea</taxon>
        <taxon>Schistosomatidae</taxon>
        <taxon>Schistosoma</taxon>
    </lineage>
</organism>
<reference evidence="2 3" key="1">
    <citation type="submission" date="2018-11" db="EMBL/GenBank/DDBJ databases">
        <authorList>
            <consortium name="Pathogen Informatics"/>
        </authorList>
    </citation>
    <scope>NUCLEOTIDE SEQUENCE [LARGE SCALE GENOMIC DNA]</scope>
    <source>
        <strain evidence="2 3">Zambia</strain>
    </source>
</reference>
<feature type="compositionally biased region" description="Basic and acidic residues" evidence="1">
    <location>
        <begin position="57"/>
        <end position="79"/>
    </location>
</feature>
<evidence type="ECO:0000256" key="1">
    <source>
        <dbReference type="SAM" id="MobiDB-lite"/>
    </source>
</evidence>
<feature type="region of interest" description="Disordered" evidence="1">
    <location>
        <begin position="57"/>
        <end position="81"/>
    </location>
</feature>
<sequence length="111" mass="12342">MYLRPNCSSNRAFVWSTTADFADEVVKPELLGVRFANSTYAEDFRKVFVEGCQASEEKLTENRSSIEDTHSDKEDKTDDIGTLSNSVKECLNIASPDTNSPVHCSSIRTDA</sequence>
<evidence type="ECO:0000313" key="2">
    <source>
        <dbReference type="EMBL" id="VDO53419.1"/>
    </source>
</evidence>
<accession>A0A183LDT0</accession>